<sequence>MKDNPESTYINMSAYVALSCLIAFIIVITICLVKQFIWDPLLSKRFEVLRPVLSESVRKFSTSFYRASSITIPSSPVDKSMSQSCIKQSEPPLLTNNNFITVRQNLPSTDNQLYSITTTFPRRSYGSSSFNSFAYTNLGAEDLQDEKLHIYPTLHFSCEYNPSTFSIRLNVQNLRNMNSLLTLFDNTINGSAYMFLRFVLSTTIAGEPYETSLQNFQDFIRFGETFNILSNIRAGDILNCQIKFFLMLLTDKDMYELGEANYSMKDDQLTHILYIERILPIRVGKKLKSATSDDNNEHK</sequence>
<gene>
    <name evidence="2" type="ORF">KIK155_LOCUS30196</name>
    <name evidence="3" type="ORF">TOA249_LOCUS20853</name>
</gene>
<evidence type="ECO:0000313" key="2">
    <source>
        <dbReference type="EMBL" id="CAF3759810.1"/>
    </source>
</evidence>
<dbReference type="AlphaFoldDB" id="A0A818Z6S5"/>
<feature type="transmembrane region" description="Helical" evidence="1">
    <location>
        <begin position="12"/>
        <end position="33"/>
    </location>
</feature>
<proteinExistence type="predicted"/>
<keyword evidence="1" id="KW-1133">Transmembrane helix</keyword>
<name>A0A818Z6S5_9BILA</name>
<protein>
    <submittedName>
        <fullName evidence="2">Uncharacterized protein</fullName>
    </submittedName>
</protein>
<comment type="caution">
    <text evidence="2">The sequence shown here is derived from an EMBL/GenBank/DDBJ whole genome shotgun (WGS) entry which is preliminary data.</text>
</comment>
<dbReference type="Proteomes" id="UP000663838">
    <property type="component" value="Unassembled WGS sequence"/>
</dbReference>
<evidence type="ECO:0000256" key="1">
    <source>
        <dbReference type="SAM" id="Phobius"/>
    </source>
</evidence>
<organism evidence="2 4">
    <name type="scientific">Rotaria socialis</name>
    <dbReference type="NCBI Taxonomy" id="392032"/>
    <lineage>
        <taxon>Eukaryota</taxon>
        <taxon>Metazoa</taxon>
        <taxon>Spiralia</taxon>
        <taxon>Gnathifera</taxon>
        <taxon>Rotifera</taxon>
        <taxon>Eurotatoria</taxon>
        <taxon>Bdelloidea</taxon>
        <taxon>Philodinida</taxon>
        <taxon>Philodinidae</taxon>
        <taxon>Rotaria</taxon>
    </lineage>
</organism>
<evidence type="ECO:0000313" key="4">
    <source>
        <dbReference type="Proteomes" id="UP000663865"/>
    </source>
</evidence>
<keyword evidence="1" id="KW-0472">Membrane</keyword>
<dbReference type="PROSITE" id="PS51257">
    <property type="entry name" value="PROKAR_LIPOPROTEIN"/>
    <property type="match status" value="1"/>
</dbReference>
<dbReference type="EMBL" id="CAJOBS010001746">
    <property type="protein sequence ID" value="CAF4758001.1"/>
    <property type="molecule type" value="Genomic_DNA"/>
</dbReference>
<keyword evidence="1" id="KW-0812">Transmembrane</keyword>
<reference evidence="2" key="1">
    <citation type="submission" date="2021-02" db="EMBL/GenBank/DDBJ databases">
        <authorList>
            <person name="Nowell W R."/>
        </authorList>
    </citation>
    <scope>NUCLEOTIDE SEQUENCE</scope>
</reference>
<dbReference type="Proteomes" id="UP000663865">
    <property type="component" value="Unassembled WGS sequence"/>
</dbReference>
<dbReference type="EMBL" id="CAJNYV010005592">
    <property type="protein sequence ID" value="CAF3759810.1"/>
    <property type="molecule type" value="Genomic_DNA"/>
</dbReference>
<accession>A0A818Z6S5</accession>
<evidence type="ECO:0000313" key="3">
    <source>
        <dbReference type="EMBL" id="CAF4758001.1"/>
    </source>
</evidence>